<dbReference type="PANTHER" id="PTHR43163">
    <property type="entry name" value="DIPEPTIDE TRANSPORT SYSTEM PERMEASE PROTEIN DPPB-RELATED"/>
    <property type="match status" value="1"/>
</dbReference>
<dbReference type="InterPro" id="IPR035906">
    <property type="entry name" value="MetI-like_sf"/>
</dbReference>
<keyword evidence="9 11" id="KW-0472">Membrane</keyword>
<dbReference type="GO" id="GO:0015099">
    <property type="term" value="F:nickel cation transmembrane transporter activity"/>
    <property type="evidence" value="ECO:0007669"/>
    <property type="project" value="InterPro"/>
</dbReference>
<feature type="transmembrane region" description="Helical" evidence="11">
    <location>
        <begin position="134"/>
        <end position="160"/>
    </location>
</feature>
<dbReference type="PROSITE" id="PS50928">
    <property type="entry name" value="ABC_TM1"/>
    <property type="match status" value="1"/>
</dbReference>
<keyword evidence="6 11" id="KW-1133">Transmembrane helix</keyword>
<comment type="similarity">
    <text evidence="10">Belongs to the binding-protein-dependent transport system permease family. OppBC subfamily.</text>
</comment>
<dbReference type="InterPro" id="IPR000515">
    <property type="entry name" value="MetI-like"/>
</dbReference>
<reference evidence="13" key="1">
    <citation type="journal article" date="2014" name="Int. J. Syst. Evol. Microbiol.">
        <title>Complete genome sequence of Corynebacterium casei LMG S-19264T (=DSM 44701T), isolated from a smear-ripened cheese.</title>
        <authorList>
            <consortium name="US DOE Joint Genome Institute (JGI-PGF)"/>
            <person name="Walter F."/>
            <person name="Albersmeier A."/>
            <person name="Kalinowski J."/>
            <person name="Ruckert C."/>
        </authorList>
    </citation>
    <scope>NUCLEOTIDE SEQUENCE</scope>
    <source>
        <strain evidence="13">CCM 7897</strain>
    </source>
</reference>
<protein>
    <submittedName>
        <fullName evidence="13">Nickel ABC transporter permease subunit NikB</fullName>
    </submittedName>
</protein>
<name>A0A917C207_9HYPH</name>
<keyword evidence="8" id="KW-0921">Nickel transport</keyword>
<dbReference type="Pfam" id="PF19300">
    <property type="entry name" value="BPD_transp_1_N"/>
    <property type="match status" value="1"/>
</dbReference>
<keyword evidence="7" id="KW-0406">Ion transport</keyword>
<feature type="transmembrane region" description="Helical" evidence="11">
    <location>
        <begin position="9"/>
        <end position="30"/>
    </location>
</feature>
<evidence type="ECO:0000256" key="3">
    <source>
        <dbReference type="ARBA" id="ARBA00022475"/>
    </source>
</evidence>
<dbReference type="NCBIfam" id="NF045470">
    <property type="entry name" value="Opp2B"/>
    <property type="match status" value="1"/>
</dbReference>
<feature type="transmembrane region" description="Helical" evidence="11">
    <location>
        <begin position="172"/>
        <end position="190"/>
    </location>
</feature>
<dbReference type="Gene3D" id="1.10.3720.10">
    <property type="entry name" value="MetI-like"/>
    <property type="match status" value="1"/>
</dbReference>
<feature type="transmembrane region" description="Helical" evidence="11">
    <location>
        <begin position="100"/>
        <end position="122"/>
    </location>
</feature>
<dbReference type="AlphaFoldDB" id="A0A917C207"/>
<keyword evidence="3" id="KW-1003">Cell membrane</keyword>
<dbReference type="InterPro" id="IPR014156">
    <property type="entry name" value="Nickel_NikB"/>
</dbReference>
<dbReference type="InterPro" id="IPR045621">
    <property type="entry name" value="BPD_transp_1_N"/>
</dbReference>
<comment type="subcellular location">
    <subcellularLocation>
        <location evidence="1 11">Cell membrane</location>
        <topology evidence="1 11">Multi-pass membrane protein</topology>
    </subcellularLocation>
</comment>
<evidence type="ECO:0000256" key="2">
    <source>
        <dbReference type="ARBA" id="ARBA00022448"/>
    </source>
</evidence>
<dbReference type="InterPro" id="IPR050045">
    <property type="entry name" value="Opp2B"/>
</dbReference>
<sequence>MLGFILRRLLLLIPMLLGASIIVFLVLRLAPSDPAMDYLRLSYVPPSPEALEHARTMLGLDRPLITQYFDWLWRAVQLDFGRSYATGRPVLPDLMHFLPATLQLAGVALVVTLGISMPLGMWAARHSNRWPDHVVRLVAFFGVSMPNFWLGFLLVLFFSIQLGWLPPMGRGGWQYMVMPAIAVSLMSLSINARLLRASMLEAAGNRHVAYARLRGLSERTVERSHVLRNALLPIITATGMHVGELIGGTLIIETIFGWPGVGRYAISAVLNRDFPVIQCFTMSMVVIFVVCNLVVDIVYAWADPRIRLSAGGSND</sequence>
<feature type="transmembrane region" description="Helical" evidence="11">
    <location>
        <begin position="280"/>
        <end position="302"/>
    </location>
</feature>
<dbReference type="GO" id="GO:0005886">
    <property type="term" value="C:plasma membrane"/>
    <property type="evidence" value="ECO:0007669"/>
    <property type="project" value="UniProtKB-SubCell"/>
</dbReference>
<evidence type="ECO:0000259" key="12">
    <source>
        <dbReference type="PROSITE" id="PS50928"/>
    </source>
</evidence>
<evidence type="ECO:0000256" key="7">
    <source>
        <dbReference type="ARBA" id="ARBA00023065"/>
    </source>
</evidence>
<dbReference type="EMBL" id="BMCT01000004">
    <property type="protein sequence ID" value="GGF68429.1"/>
    <property type="molecule type" value="Genomic_DNA"/>
</dbReference>
<evidence type="ECO:0000256" key="5">
    <source>
        <dbReference type="ARBA" id="ARBA00022692"/>
    </source>
</evidence>
<feature type="domain" description="ABC transmembrane type-1" evidence="12">
    <location>
        <begin position="98"/>
        <end position="299"/>
    </location>
</feature>
<accession>A0A917C207</accession>
<dbReference type="RefSeq" id="WP_188580004.1">
    <property type="nucleotide sequence ID" value="NZ_BMCT01000004.1"/>
</dbReference>
<proteinExistence type="inferred from homology"/>
<evidence type="ECO:0000256" key="10">
    <source>
        <dbReference type="ARBA" id="ARBA00024202"/>
    </source>
</evidence>
<dbReference type="CDD" id="cd06261">
    <property type="entry name" value="TM_PBP2"/>
    <property type="match status" value="1"/>
</dbReference>
<evidence type="ECO:0000256" key="4">
    <source>
        <dbReference type="ARBA" id="ARBA00022596"/>
    </source>
</evidence>
<evidence type="ECO:0000313" key="13">
    <source>
        <dbReference type="EMBL" id="GGF68429.1"/>
    </source>
</evidence>
<dbReference type="NCBIfam" id="TIGR02789">
    <property type="entry name" value="nickel_nikB"/>
    <property type="match status" value="1"/>
</dbReference>
<keyword evidence="5 11" id="KW-0812">Transmembrane</keyword>
<organism evidence="13 14">
    <name type="scientific">Azorhizobium oxalatiphilum</name>
    <dbReference type="NCBI Taxonomy" id="980631"/>
    <lineage>
        <taxon>Bacteria</taxon>
        <taxon>Pseudomonadati</taxon>
        <taxon>Pseudomonadota</taxon>
        <taxon>Alphaproteobacteria</taxon>
        <taxon>Hyphomicrobiales</taxon>
        <taxon>Xanthobacteraceae</taxon>
        <taxon>Azorhizobium</taxon>
    </lineage>
</organism>
<dbReference type="GO" id="GO:0071916">
    <property type="term" value="F:dipeptide transmembrane transporter activity"/>
    <property type="evidence" value="ECO:0007669"/>
    <property type="project" value="TreeGrafter"/>
</dbReference>
<evidence type="ECO:0000256" key="8">
    <source>
        <dbReference type="ARBA" id="ARBA00023112"/>
    </source>
</evidence>
<evidence type="ECO:0000313" key="14">
    <source>
        <dbReference type="Proteomes" id="UP000606044"/>
    </source>
</evidence>
<dbReference type="NCBIfam" id="NF007677">
    <property type="entry name" value="PRK10352.1"/>
    <property type="match status" value="1"/>
</dbReference>
<gene>
    <name evidence="13" type="ORF">GCM10007301_30140</name>
</gene>
<dbReference type="PANTHER" id="PTHR43163:SF6">
    <property type="entry name" value="DIPEPTIDE TRANSPORT SYSTEM PERMEASE PROTEIN DPPB-RELATED"/>
    <property type="match status" value="1"/>
</dbReference>
<evidence type="ECO:0000256" key="6">
    <source>
        <dbReference type="ARBA" id="ARBA00022989"/>
    </source>
</evidence>
<keyword evidence="14" id="KW-1185">Reference proteome</keyword>
<dbReference type="SUPFAM" id="SSF161098">
    <property type="entry name" value="MetI-like"/>
    <property type="match status" value="1"/>
</dbReference>
<keyword evidence="2 11" id="KW-0813">Transport</keyword>
<evidence type="ECO:0000256" key="9">
    <source>
        <dbReference type="ARBA" id="ARBA00023136"/>
    </source>
</evidence>
<comment type="caution">
    <text evidence="13">The sequence shown here is derived from an EMBL/GenBank/DDBJ whole genome shotgun (WGS) entry which is preliminary data.</text>
</comment>
<keyword evidence="4" id="KW-0533">Nickel</keyword>
<evidence type="ECO:0000256" key="11">
    <source>
        <dbReference type="RuleBase" id="RU363032"/>
    </source>
</evidence>
<dbReference type="Proteomes" id="UP000606044">
    <property type="component" value="Unassembled WGS sequence"/>
</dbReference>
<evidence type="ECO:0000256" key="1">
    <source>
        <dbReference type="ARBA" id="ARBA00004651"/>
    </source>
</evidence>
<dbReference type="Pfam" id="PF00528">
    <property type="entry name" value="BPD_transp_1"/>
    <property type="match status" value="1"/>
</dbReference>
<reference evidence="13" key="2">
    <citation type="submission" date="2020-09" db="EMBL/GenBank/DDBJ databases">
        <authorList>
            <person name="Sun Q."/>
            <person name="Sedlacek I."/>
        </authorList>
    </citation>
    <scope>NUCLEOTIDE SEQUENCE</scope>
    <source>
        <strain evidence="13">CCM 7897</strain>
    </source>
</reference>